<reference evidence="1" key="1">
    <citation type="journal article" date="2021" name="Nat. Commun.">
        <title>Genomic analyses provide insights into spinach domestication and the genetic basis of agronomic traits.</title>
        <authorList>
            <person name="Cai X."/>
            <person name="Sun X."/>
            <person name="Xu C."/>
            <person name="Sun H."/>
            <person name="Wang X."/>
            <person name="Ge C."/>
            <person name="Zhang Z."/>
            <person name="Wang Q."/>
            <person name="Fei Z."/>
            <person name="Jiao C."/>
            <person name="Wang Q."/>
        </authorList>
    </citation>
    <scope>NUCLEOTIDE SEQUENCE [LARGE SCALE GENOMIC DNA]</scope>
    <source>
        <strain evidence="1">cv. Varoflay</strain>
    </source>
</reference>
<evidence type="ECO:0000313" key="2">
    <source>
        <dbReference type="RefSeq" id="XP_021861830.1"/>
    </source>
</evidence>
<name>A0A9R0J8A0_SPIOL</name>
<evidence type="ECO:0000313" key="1">
    <source>
        <dbReference type="Proteomes" id="UP000813463"/>
    </source>
</evidence>
<accession>A0A9R0J8A0</accession>
<dbReference type="OrthoDB" id="1936608at2759"/>
<dbReference type="PANTHER" id="PTHR33116">
    <property type="entry name" value="REVERSE TRANSCRIPTASE ZINC-BINDING DOMAIN-CONTAINING PROTEIN-RELATED-RELATED"/>
    <property type="match status" value="1"/>
</dbReference>
<proteinExistence type="predicted"/>
<keyword evidence="1" id="KW-1185">Reference proteome</keyword>
<dbReference type="RefSeq" id="XP_021861830.1">
    <property type="nucleotide sequence ID" value="XM_022006138.1"/>
</dbReference>
<dbReference type="KEGG" id="soe:110800817"/>
<dbReference type="PANTHER" id="PTHR33116:SF86">
    <property type="entry name" value="REVERSE TRANSCRIPTASE DOMAIN-CONTAINING PROTEIN"/>
    <property type="match status" value="1"/>
</dbReference>
<reference evidence="2" key="2">
    <citation type="submission" date="2025-08" db="UniProtKB">
        <authorList>
            <consortium name="RefSeq"/>
        </authorList>
    </citation>
    <scope>IDENTIFICATION</scope>
    <source>
        <tissue evidence="2">Leaf</tissue>
    </source>
</reference>
<organism evidence="1 2">
    <name type="scientific">Spinacia oleracea</name>
    <name type="common">Spinach</name>
    <dbReference type="NCBI Taxonomy" id="3562"/>
    <lineage>
        <taxon>Eukaryota</taxon>
        <taxon>Viridiplantae</taxon>
        <taxon>Streptophyta</taxon>
        <taxon>Embryophyta</taxon>
        <taxon>Tracheophyta</taxon>
        <taxon>Spermatophyta</taxon>
        <taxon>Magnoliopsida</taxon>
        <taxon>eudicotyledons</taxon>
        <taxon>Gunneridae</taxon>
        <taxon>Pentapetalae</taxon>
        <taxon>Caryophyllales</taxon>
        <taxon>Chenopodiaceae</taxon>
        <taxon>Chenopodioideae</taxon>
        <taxon>Anserineae</taxon>
        <taxon>Spinacia</taxon>
    </lineage>
</organism>
<protein>
    <recommendedName>
        <fullName evidence="3">Reverse transcriptase domain-containing protein</fullName>
    </recommendedName>
</protein>
<evidence type="ECO:0008006" key="3">
    <source>
        <dbReference type="Google" id="ProtNLM"/>
    </source>
</evidence>
<sequence length="116" mass="13494">MGRNVAPLSHLFFVDDSLVFTRANDIEAEDILDILESYELASGQKINLEKLEVSFSRDVSTNLQNMHQSRLTFAAVEGHDRYLGLPTYMGRSKKIVFQMIEDRVWKKIKGWKERFL</sequence>
<dbReference type="Proteomes" id="UP000813463">
    <property type="component" value="Chromosome 5"/>
</dbReference>
<dbReference type="GeneID" id="110800817"/>
<gene>
    <name evidence="2" type="primary">LOC110800817</name>
</gene>
<dbReference type="AlphaFoldDB" id="A0A9R0J8A0"/>